<gene>
    <name evidence="9" type="ORF">CQW49_13645</name>
</gene>
<dbReference type="SUPFAM" id="SSF82714">
    <property type="entry name" value="Multidrug efflux transporter AcrB TolC docking domain, DN and DC subdomains"/>
    <property type="match status" value="2"/>
</dbReference>
<dbReference type="EMBL" id="CP023737">
    <property type="protein sequence ID" value="ATQ68808.1"/>
    <property type="molecule type" value="Genomic_DNA"/>
</dbReference>
<proteinExistence type="predicted"/>
<keyword evidence="5 8" id="KW-0812">Transmembrane</keyword>
<evidence type="ECO:0000256" key="5">
    <source>
        <dbReference type="ARBA" id="ARBA00022692"/>
    </source>
</evidence>
<dbReference type="Gene3D" id="3.30.70.1440">
    <property type="entry name" value="Multidrug efflux transporter AcrB pore domain"/>
    <property type="match status" value="1"/>
</dbReference>
<dbReference type="RefSeq" id="WP_003613610.1">
    <property type="nucleotide sequence ID" value="NZ_ADVE02000001.1"/>
</dbReference>
<evidence type="ECO:0000256" key="6">
    <source>
        <dbReference type="ARBA" id="ARBA00022989"/>
    </source>
</evidence>
<dbReference type="FunFam" id="3.30.70.1430:FF:000001">
    <property type="entry name" value="Efflux pump membrane transporter"/>
    <property type="match status" value="1"/>
</dbReference>
<dbReference type="GO" id="GO:0005886">
    <property type="term" value="C:plasma membrane"/>
    <property type="evidence" value="ECO:0007669"/>
    <property type="project" value="UniProtKB-SubCell"/>
</dbReference>
<accession>A0A2D2D1C3</accession>
<feature type="transmembrane region" description="Helical" evidence="8">
    <location>
        <begin position="959"/>
        <end position="979"/>
    </location>
</feature>
<dbReference type="KEGG" id="mtw:CQW49_13645"/>
<dbReference type="InterPro" id="IPR001036">
    <property type="entry name" value="Acrflvin-R"/>
</dbReference>
<dbReference type="AlphaFoldDB" id="A0A2D2D1C3"/>
<evidence type="ECO:0000256" key="2">
    <source>
        <dbReference type="ARBA" id="ARBA00022448"/>
    </source>
</evidence>
<keyword evidence="4" id="KW-0997">Cell inner membrane</keyword>
<dbReference type="PANTHER" id="PTHR32063:SF21">
    <property type="entry name" value="MULTIDRUG RESISTANCE PROTEIN MDTB"/>
    <property type="match status" value="1"/>
</dbReference>
<dbReference type="Gene3D" id="3.30.70.1430">
    <property type="entry name" value="Multidrug efflux transporter AcrB pore domain"/>
    <property type="match status" value="2"/>
</dbReference>
<keyword evidence="7 8" id="KW-0472">Membrane</keyword>
<dbReference type="Gene3D" id="3.30.2090.10">
    <property type="entry name" value="Multidrug efflux transporter AcrB TolC docking domain, DN and DC subdomains"/>
    <property type="match status" value="2"/>
</dbReference>
<dbReference type="SUPFAM" id="SSF82866">
    <property type="entry name" value="Multidrug efflux transporter AcrB transmembrane domain"/>
    <property type="match status" value="2"/>
</dbReference>
<evidence type="ECO:0000256" key="7">
    <source>
        <dbReference type="ARBA" id="ARBA00023136"/>
    </source>
</evidence>
<dbReference type="GO" id="GO:0042910">
    <property type="term" value="F:xenobiotic transmembrane transporter activity"/>
    <property type="evidence" value="ECO:0007669"/>
    <property type="project" value="TreeGrafter"/>
</dbReference>
<evidence type="ECO:0000256" key="3">
    <source>
        <dbReference type="ARBA" id="ARBA00022475"/>
    </source>
</evidence>
<feature type="transmembrane region" description="Helical" evidence="8">
    <location>
        <begin position="913"/>
        <end position="938"/>
    </location>
</feature>
<feature type="transmembrane region" description="Helical" evidence="8">
    <location>
        <begin position="431"/>
        <end position="451"/>
    </location>
</feature>
<dbReference type="PRINTS" id="PR00702">
    <property type="entry name" value="ACRIFLAVINRP"/>
</dbReference>
<feature type="transmembrane region" description="Helical" evidence="8">
    <location>
        <begin position="862"/>
        <end position="880"/>
    </location>
</feature>
<comment type="subcellular location">
    <subcellularLocation>
        <location evidence="1">Cell inner membrane</location>
        <topology evidence="1">Multi-pass membrane protein</topology>
    </subcellularLocation>
</comment>
<evidence type="ECO:0000313" key="10">
    <source>
        <dbReference type="Proteomes" id="UP000230709"/>
    </source>
</evidence>
<name>A0A2D2D1C3_METT3</name>
<feature type="transmembrane region" description="Helical" evidence="8">
    <location>
        <begin position="387"/>
        <end position="410"/>
    </location>
</feature>
<keyword evidence="3" id="KW-1003">Cell membrane</keyword>
<feature type="transmembrane region" description="Helical" evidence="8">
    <location>
        <begin position="463"/>
        <end position="490"/>
    </location>
</feature>
<dbReference type="SUPFAM" id="SSF82693">
    <property type="entry name" value="Multidrug efflux transporter AcrB pore domain, PN1, PN2, PC1 and PC2 subdomains"/>
    <property type="match status" value="3"/>
</dbReference>
<evidence type="ECO:0000256" key="4">
    <source>
        <dbReference type="ARBA" id="ARBA00022519"/>
    </source>
</evidence>
<dbReference type="Proteomes" id="UP000230709">
    <property type="component" value="Chromosome"/>
</dbReference>
<sequence>MNPSRIFIYRPIATSLLMVALTLAGVVAYGLLPLSALPNVDYPTIQVQTFFPGASPEVMTSAVTAPLERQLGQMPGLGQMTSTSSAGASVITLQFSEKLSLDIAEQEVQAAIDAASNLLPSGLPTPPIYAKFNPGDAPIMTLAITSQTRPLTELANLAETRLAQKISQVAGVGLVGVSGSQRPAVRIQFDPRTLAGYRLHIDDLRTTIANANVNGPKGSFDGPMRASTINANDQLTDLEDFRNLVIAYRDGRPVRLLDVAHVVLGPENDKLAAWADRTPAIILNIQRQPGANVIAVVEAIRSLLPTLEAALPSAIDVRILSDRTTTIRASLAEVELELALAVALVILVIFLFLRNLPATIIPGLSVPLSIVGAFAAMYLLGFSLDNLSLMALTISTGFVVDDAIVVIENITRHVEAGERPLRAALRGSREIGFTIVSLTLSLIAALIPLLFMDGVVGRLFHEFAVTLAVTISISALVSLTLVPMLCARLLRHRPAGLRHRLDLEAERVFAAILATYSRALEVVLRRQPLALSTTLLTLAATIAAAAAIPKGFFPVQDTGLIAAVSVASPTVSHKAMALLQTRLADAILRDPAVASVSSFIGVDGANATPDTGRFLIDLAPPDQRGVGAGEVIRRLQAEVAHIPGVSLDMQPVQELTIDAATSGRAPYHFILQSANPDELAIWTPRLLQRLEQAPELTGVASDAQQQGLAVDLVIDRATASRYGVTPATIDNMLYDAFGQRIITTIYTQAVQYRVILEIDPALPRTLEVLSSLYLPSSVSTSNGQTPLSALVRIEERRSPLAIHHLGQLPAATISFDIARGSSLGAAIAAIERAEQDIGLPRSFVTNFQGAAGAFRASATKEILLILAAVVTIYIVLGVLYESFIHPITILSTLPSAGLGALLALAATGGELDLIAIIGLVLLIGIVKKNAIMVVDFAIDARRSRGLSAREAIFDACLSRFRPILMTTMAAILGALPLMIDTGVGFELRRPLGVAIIGGLLLSQAMTLFTTPVIYLYLDRLEARLSARRSRAAIAVDEISG</sequence>
<feature type="transmembrane region" description="Helical" evidence="8">
    <location>
        <begin position="991"/>
        <end position="1017"/>
    </location>
</feature>
<evidence type="ECO:0000256" key="1">
    <source>
        <dbReference type="ARBA" id="ARBA00004429"/>
    </source>
</evidence>
<dbReference type="Pfam" id="PF00873">
    <property type="entry name" value="ACR_tran"/>
    <property type="match status" value="1"/>
</dbReference>
<dbReference type="InterPro" id="IPR027463">
    <property type="entry name" value="AcrB_DN_DC_subdom"/>
</dbReference>
<reference evidence="10" key="1">
    <citation type="submission" date="2017-10" db="EMBL/GenBank/DDBJ databases">
        <title>Completed PacBio SMRT sequence of Methylosinus trichosporium OB3b reveals presence of a third large plasmid.</title>
        <authorList>
            <person name="Charles T.C."/>
            <person name="Lynch M.D.J."/>
            <person name="Heil J.R."/>
            <person name="Cheng J."/>
        </authorList>
    </citation>
    <scope>NUCLEOTIDE SEQUENCE [LARGE SCALE GENOMIC DNA]</scope>
    <source>
        <strain evidence="10">OB3b</strain>
    </source>
</reference>
<keyword evidence="10" id="KW-1185">Reference proteome</keyword>
<dbReference type="Gene3D" id="1.20.1640.10">
    <property type="entry name" value="Multidrug efflux transporter AcrB transmembrane domain"/>
    <property type="match status" value="2"/>
</dbReference>
<feature type="transmembrane region" description="Helical" evidence="8">
    <location>
        <begin position="360"/>
        <end position="381"/>
    </location>
</feature>
<dbReference type="STRING" id="595536.GCA_000178815_02436"/>
<keyword evidence="2" id="KW-0813">Transport</keyword>
<organism evidence="9 10">
    <name type="scientific">Methylosinus trichosporium (strain ATCC 35070 / NCIMB 11131 / UNIQEM 75 / OB3b)</name>
    <dbReference type="NCBI Taxonomy" id="595536"/>
    <lineage>
        <taxon>Bacteria</taxon>
        <taxon>Pseudomonadati</taxon>
        <taxon>Pseudomonadota</taxon>
        <taxon>Alphaproteobacteria</taxon>
        <taxon>Hyphomicrobiales</taxon>
        <taxon>Methylocystaceae</taxon>
        <taxon>Methylosinus</taxon>
    </lineage>
</organism>
<dbReference type="FunFam" id="1.20.1640.10:FF:000001">
    <property type="entry name" value="Efflux pump membrane transporter"/>
    <property type="match status" value="1"/>
</dbReference>
<feature type="transmembrane region" description="Helical" evidence="8">
    <location>
        <begin position="336"/>
        <end position="353"/>
    </location>
</feature>
<keyword evidence="6 8" id="KW-1133">Transmembrane helix</keyword>
<dbReference type="Gene3D" id="3.30.70.1320">
    <property type="entry name" value="Multidrug efflux transporter AcrB pore domain like"/>
    <property type="match status" value="1"/>
</dbReference>
<dbReference type="PANTHER" id="PTHR32063">
    <property type="match status" value="1"/>
</dbReference>
<evidence type="ECO:0000256" key="8">
    <source>
        <dbReference type="SAM" id="Phobius"/>
    </source>
</evidence>
<protein>
    <submittedName>
        <fullName evidence="9">Multidrug transporter subunit MdtC</fullName>
    </submittedName>
</protein>
<evidence type="ECO:0000313" key="9">
    <source>
        <dbReference type="EMBL" id="ATQ68808.1"/>
    </source>
</evidence>